<organism evidence="1 2">
    <name type="scientific">Penicillium frequentans</name>
    <dbReference type="NCBI Taxonomy" id="3151616"/>
    <lineage>
        <taxon>Eukaryota</taxon>
        <taxon>Fungi</taxon>
        <taxon>Dikarya</taxon>
        <taxon>Ascomycota</taxon>
        <taxon>Pezizomycotina</taxon>
        <taxon>Eurotiomycetes</taxon>
        <taxon>Eurotiomycetidae</taxon>
        <taxon>Eurotiales</taxon>
        <taxon>Aspergillaceae</taxon>
        <taxon>Penicillium</taxon>
    </lineage>
</organism>
<name>A0AAD6D6D8_9EURO</name>
<accession>A0AAD6D6D8</accession>
<sequence>MPRPTKIDAISILESLSSLLGISSERIPFRAQNRILQAIQQHLEFHAFQFAHKWLPEKSLMNRWTCPEEVELHRFFIFLARNKTRVPHSAFRQASHALLRMKGPVSAIRHAAVHRLTQDRESLVQMNRVAIEFVMTTGGSSPPAKLCRLLDFLEARLPKPDRLAKPGPFSEQPSESKGFVCRHRYMETKAPPTLLSKSIIEVLQWVEGSFVLEVEGFLHTLL</sequence>
<proteinExistence type="predicted"/>
<protein>
    <submittedName>
        <fullName evidence="1">Uncharacterized protein</fullName>
    </submittedName>
</protein>
<dbReference type="Proteomes" id="UP001220324">
    <property type="component" value="Unassembled WGS sequence"/>
</dbReference>
<keyword evidence="2" id="KW-1185">Reference proteome</keyword>
<reference evidence="1 2" key="1">
    <citation type="journal article" date="2023" name="IMA Fungus">
        <title>Comparative genomic study of the Penicillium genus elucidates a diverse pangenome and 15 lateral gene transfer events.</title>
        <authorList>
            <person name="Petersen C."/>
            <person name="Sorensen T."/>
            <person name="Nielsen M.R."/>
            <person name="Sondergaard T.E."/>
            <person name="Sorensen J.L."/>
            <person name="Fitzpatrick D.A."/>
            <person name="Frisvad J.C."/>
            <person name="Nielsen K.L."/>
        </authorList>
    </citation>
    <scope>NUCLEOTIDE SEQUENCE [LARGE SCALE GENOMIC DNA]</scope>
    <source>
        <strain evidence="1 2">IBT 35679</strain>
    </source>
</reference>
<gene>
    <name evidence="1" type="ORF">N7494_000561</name>
</gene>
<comment type="caution">
    <text evidence="1">The sequence shown here is derived from an EMBL/GenBank/DDBJ whole genome shotgun (WGS) entry which is preliminary data.</text>
</comment>
<dbReference type="EMBL" id="JAQIZZ010000001">
    <property type="protein sequence ID" value="KAJ5556646.1"/>
    <property type="molecule type" value="Genomic_DNA"/>
</dbReference>
<evidence type="ECO:0000313" key="1">
    <source>
        <dbReference type="EMBL" id="KAJ5556646.1"/>
    </source>
</evidence>
<dbReference type="AlphaFoldDB" id="A0AAD6D6D8"/>
<evidence type="ECO:0000313" key="2">
    <source>
        <dbReference type="Proteomes" id="UP001220324"/>
    </source>
</evidence>